<proteinExistence type="inferred from homology"/>
<keyword evidence="2" id="KW-0833">Ubl conjugation pathway</keyword>
<name>A0A1Y3ECI2_9BILA</name>
<gene>
    <name evidence="4" type="ORF">D917_10283</name>
</gene>
<dbReference type="Pfam" id="PF04424">
    <property type="entry name" value="MINDY_DUB"/>
    <property type="match status" value="1"/>
</dbReference>
<dbReference type="Proteomes" id="UP000243006">
    <property type="component" value="Unassembled WGS sequence"/>
</dbReference>
<feature type="domain" description="MINDY deubiquitinase" evidence="3">
    <location>
        <begin position="12"/>
        <end position="49"/>
    </location>
</feature>
<dbReference type="GO" id="GO:0140934">
    <property type="term" value="F:histone deubiquitinase activity"/>
    <property type="evidence" value="ECO:0007669"/>
    <property type="project" value="UniProtKB-UniRule"/>
</dbReference>
<dbReference type="GO" id="GO:0036435">
    <property type="term" value="F:K48-linked polyubiquitin modification-dependent protein binding"/>
    <property type="evidence" value="ECO:0007669"/>
    <property type="project" value="UniProtKB-UniRule"/>
</dbReference>
<evidence type="ECO:0000259" key="3">
    <source>
        <dbReference type="Pfam" id="PF04424"/>
    </source>
</evidence>
<keyword evidence="2" id="KW-0378">Hydrolase</keyword>
<dbReference type="GO" id="GO:0005829">
    <property type="term" value="C:cytosol"/>
    <property type="evidence" value="ECO:0007669"/>
    <property type="project" value="TreeGrafter"/>
</dbReference>
<dbReference type="PANTHER" id="PTHR18063:SF6">
    <property type="entry name" value="UBIQUITIN CARBOXYL-TERMINAL HYDROLASE"/>
    <property type="match status" value="1"/>
</dbReference>
<dbReference type="GO" id="GO:0016807">
    <property type="term" value="F:cysteine-type carboxypeptidase activity"/>
    <property type="evidence" value="ECO:0007669"/>
    <property type="project" value="TreeGrafter"/>
</dbReference>
<dbReference type="InterPro" id="IPR033979">
    <property type="entry name" value="MINDY_domain"/>
</dbReference>
<dbReference type="EC" id="3.4.19.12" evidence="2"/>
<dbReference type="GO" id="GO:1990380">
    <property type="term" value="F:K48-linked deubiquitinase activity"/>
    <property type="evidence" value="ECO:0007669"/>
    <property type="project" value="UniProtKB-UniRule"/>
</dbReference>
<dbReference type="GO" id="GO:0006508">
    <property type="term" value="P:proteolysis"/>
    <property type="evidence" value="ECO:0007669"/>
    <property type="project" value="UniProtKB-KW"/>
</dbReference>
<comment type="similarity">
    <text evidence="1 2">Belongs to the MINDY deubiquitinase family. FAM63 subfamily.</text>
</comment>
<dbReference type="AlphaFoldDB" id="A0A1Y3ECI2"/>
<organism evidence="4 5">
    <name type="scientific">Trichinella nativa</name>
    <dbReference type="NCBI Taxonomy" id="6335"/>
    <lineage>
        <taxon>Eukaryota</taxon>
        <taxon>Metazoa</taxon>
        <taxon>Ecdysozoa</taxon>
        <taxon>Nematoda</taxon>
        <taxon>Enoplea</taxon>
        <taxon>Dorylaimia</taxon>
        <taxon>Trichinellida</taxon>
        <taxon>Trichinellidae</taxon>
        <taxon>Trichinella</taxon>
    </lineage>
</organism>
<dbReference type="PANTHER" id="PTHR18063">
    <property type="entry name" value="NF-E2 INDUCIBLE PROTEIN"/>
    <property type="match status" value="1"/>
</dbReference>
<evidence type="ECO:0000256" key="2">
    <source>
        <dbReference type="RuleBase" id="RU367139"/>
    </source>
</evidence>
<reference evidence="4 5" key="1">
    <citation type="submission" date="2015-04" db="EMBL/GenBank/DDBJ databases">
        <title>Draft genome of the roundworm Trichinella nativa.</title>
        <authorList>
            <person name="Mitreva M."/>
        </authorList>
    </citation>
    <scope>NUCLEOTIDE SEQUENCE [LARGE SCALE GENOMIC DNA]</scope>
    <source>
        <strain evidence="4 5">ISS45</strain>
    </source>
</reference>
<comment type="catalytic activity">
    <reaction evidence="2">
        <text>Thiol-dependent hydrolysis of ester, thioester, amide, peptide and isopeptide bonds formed by the C-terminal Gly of ubiquitin (a 76-residue protein attached to proteins as an intracellular targeting signal).</text>
        <dbReference type="EC" id="3.4.19.12"/>
    </reaction>
</comment>
<evidence type="ECO:0000256" key="1">
    <source>
        <dbReference type="ARBA" id="ARBA00006616"/>
    </source>
</evidence>
<keyword evidence="2" id="KW-0788">Thiol protease</keyword>
<dbReference type="GO" id="GO:0071944">
    <property type="term" value="C:cell periphery"/>
    <property type="evidence" value="ECO:0007669"/>
    <property type="project" value="TreeGrafter"/>
</dbReference>
<keyword evidence="2" id="KW-0645">Protease</keyword>
<evidence type="ECO:0000313" key="4">
    <source>
        <dbReference type="EMBL" id="OUC42701.1"/>
    </source>
</evidence>
<dbReference type="GO" id="GO:0004843">
    <property type="term" value="F:cysteine-type deubiquitinase activity"/>
    <property type="evidence" value="ECO:0007669"/>
    <property type="project" value="UniProtKB-UniRule"/>
</dbReference>
<protein>
    <recommendedName>
        <fullName evidence="2">Ubiquitin carboxyl-terminal hydrolase</fullName>
        <ecNumber evidence="2">3.4.19.12</ecNumber>
    </recommendedName>
</protein>
<comment type="caution">
    <text evidence="4">The sequence shown here is derived from an EMBL/GenBank/DDBJ whole genome shotgun (WGS) entry which is preliminary data.</text>
</comment>
<evidence type="ECO:0000313" key="5">
    <source>
        <dbReference type="Proteomes" id="UP000243006"/>
    </source>
</evidence>
<accession>A0A1Y3ECI2</accession>
<dbReference type="InterPro" id="IPR007518">
    <property type="entry name" value="MINDY"/>
</dbReference>
<comment type="function">
    <text evidence="2">Hydrolase that can specifically remove 'Lys-48'-linked conjugated ubiquitin from proteins. Has exodeubiquitinase activity and has a preference for long polyubiquitin chains. May play a regulatory role at the level of protein turnover.</text>
</comment>
<feature type="non-terminal residue" evidence="4">
    <location>
        <position position="1"/>
    </location>
</feature>
<dbReference type="GO" id="GO:0071108">
    <property type="term" value="P:protein K48-linked deubiquitination"/>
    <property type="evidence" value="ECO:0007669"/>
    <property type="project" value="TreeGrafter"/>
</dbReference>
<dbReference type="EMBL" id="LVZM01017051">
    <property type="protein sequence ID" value="OUC42701.1"/>
    <property type="molecule type" value="Genomic_DNA"/>
</dbReference>
<sequence length="152" mass="16738">NDLANLSCCTTTGTLFLLLTDQGFLKETDYVWETLDTIDGDSQFVDTEFRLAKAKSEEKCLQDGSKQIENDFLLAMSLSEEAGGPYARIKEPANDFHFAEQLQRKENETAVGHDSSDLTAGRNAAAAMQNPVQSDNLLTSAATPRVEKCRIL</sequence>